<dbReference type="InterPro" id="IPR036396">
    <property type="entry name" value="Cyt_P450_sf"/>
</dbReference>
<evidence type="ECO:0000256" key="4">
    <source>
        <dbReference type="ARBA" id="ARBA00022617"/>
    </source>
</evidence>
<dbReference type="STRING" id="2316362.A0A4Q2DEM5"/>
<dbReference type="PANTHER" id="PTHR46300:SF7">
    <property type="entry name" value="P450, PUTATIVE (EUROFUNG)-RELATED"/>
    <property type="match status" value="1"/>
</dbReference>
<evidence type="ECO:0000256" key="9">
    <source>
        <dbReference type="PIRSR" id="PIRSR602401-1"/>
    </source>
</evidence>
<evidence type="ECO:0000256" key="2">
    <source>
        <dbReference type="ARBA" id="ARBA00005179"/>
    </source>
</evidence>
<dbReference type="GO" id="GO:0020037">
    <property type="term" value="F:heme binding"/>
    <property type="evidence" value="ECO:0007669"/>
    <property type="project" value="InterPro"/>
</dbReference>
<dbReference type="InterPro" id="IPR002401">
    <property type="entry name" value="Cyt_P450_E_grp-I"/>
</dbReference>
<keyword evidence="4 9" id="KW-0349">Heme</keyword>
<evidence type="ECO:0000256" key="6">
    <source>
        <dbReference type="ARBA" id="ARBA00023002"/>
    </source>
</evidence>
<keyword evidence="6 10" id="KW-0560">Oxidoreductase</keyword>
<dbReference type="SUPFAM" id="SSF48264">
    <property type="entry name" value="Cytochrome P450"/>
    <property type="match status" value="1"/>
</dbReference>
<comment type="caution">
    <text evidence="11">The sequence shown here is derived from an EMBL/GenBank/DDBJ whole genome shotgun (WGS) entry which is preliminary data.</text>
</comment>
<dbReference type="Proteomes" id="UP000290288">
    <property type="component" value="Unassembled WGS sequence"/>
</dbReference>
<evidence type="ECO:0000256" key="10">
    <source>
        <dbReference type="RuleBase" id="RU000461"/>
    </source>
</evidence>
<dbReference type="AlphaFoldDB" id="A0A4Q2DEM5"/>
<keyword evidence="5 9" id="KW-0479">Metal-binding</keyword>
<evidence type="ECO:0000256" key="7">
    <source>
        <dbReference type="ARBA" id="ARBA00023004"/>
    </source>
</evidence>
<evidence type="ECO:0000313" key="12">
    <source>
        <dbReference type="Proteomes" id="UP000290288"/>
    </source>
</evidence>
<evidence type="ECO:0000256" key="1">
    <source>
        <dbReference type="ARBA" id="ARBA00001971"/>
    </source>
</evidence>
<organism evidence="11 12">
    <name type="scientific">Candolleomyces aberdarensis</name>
    <dbReference type="NCBI Taxonomy" id="2316362"/>
    <lineage>
        <taxon>Eukaryota</taxon>
        <taxon>Fungi</taxon>
        <taxon>Dikarya</taxon>
        <taxon>Basidiomycota</taxon>
        <taxon>Agaricomycotina</taxon>
        <taxon>Agaricomycetes</taxon>
        <taxon>Agaricomycetidae</taxon>
        <taxon>Agaricales</taxon>
        <taxon>Agaricineae</taxon>
        <taxon>Psathyrellaceae</taxon>
        <taxon>Candolleomyces</taxon>
    </lineage>
</organism>
<evidence type="ECO:0000256" key="5">
    <source>
        <dbReference type="ARBA" id="ARBA00022723"/>
    </source>
</evidence>
<dbReference type="CDD" id="cd11065">
    <property type="entry name" value="CYP64-like"/>
    <property type="match status" value="1"/>
</dbReference>
<dbReference type="PROSITE" id="PS00086">
    <property type="entry name" value="CYTOCHROME_P450"/>
    <property type="match status" value="1"/>
</dbReference>
<comment type="pathway">
    <text evidence="2">Secondary metabolite biosynthesis.</text>
</comment>
<dbReference type="OrthoDB" id="2789670at2759"/>
<dbReference type="EMBL" id="SDEE01000383">
    <property type="protein sequence ID" value="RXW16965.1"/>
    <property type="molecule type" value="Genomic_DNA"/>
</dbReference>
<feature type="binding site" description="axial binding residue" evidence="9">
    <location>
        <position position="443"/>
    </location>
    <ligand>
        <name>heme</name>
        <dbReference type="ChEBI" id="CHEBI:30413"/>
    </ligand>
    <ligandPart>
        <name>Fe</name>
        <dbReference type="ChEBI" id="CHEBI:18248"/>
    </ligandPart>
</feature>
<evidence type="ECO:0000256" key="3">
    <source>
        <dbReference type="ARBA" id="ARBA00010617"/>
    </source>
</evidence>
<protein>
    <recommendedName>
        <fullName evidence="13">Cytochrome P450</fullName>
    </recommendedName>
</protein>
<dbReference type="Pfam" id="PF00067">
    <property type="entry name" value="p450"/>
    <property type="match status" value="1"/>
</dbReference>
<dbReference type="Gene3D" id="1.10.630.10">
    <property type="entry name" value="Cytochrome P450"/>
    <property type="match status" value="1"/>
</dbReference>
<keyword evidence="7 9" id="KW-0408">Iron</keyword>
<evidence type="ECO:0000256" key="8">
    <source>
        <dbReference type="ARBA" id="ARBA00023033"/>
    </source>
</evidence>
<dbReference type="InterPro" id="IPR050364">
    <property type="entry name" value="Cytochrome_P450_fung"/>
</dbReference>
<dbReference type="GO" id="GO:0004497">
    <property type="term" value="F:monooxygenase activity"/>
    <property type="evidence" value="ECO:0007669"/>
    <property type="project" value="UniProtKB-KW"/>
</dbReference>
<dbReference type="PANTHER" id="PTHR46300">
    <property type="entry name" value="P450, PUTATIVE (EUROFUNG)-RELATED-RELATED"/>
    <property type="match status" value="1"/>
</dbReference>
<accession>A0A4Q2DEM5</accession>
<evidence type="ECO:0008006" key="13">
    <source>
        <dbReference type="Google" id="ProtNLM"/>
    </source>
</evidence>
<keyword evidence="12" id="KW-1185">Reference proteome</keyword>
<evidence type="ECO:0000313" key="11">
    <source>
        <dbReference type="EMBL" id="RXW16965.1"/>
    </source>
</evidence>
<comment type="cofactor">
    <cofactor evidence="1 9">
        <name>heme</name>
        <dbReference type="ChEBI" id="CHEBI:30413"/>
    </cofactor>
</comment>
<dbReference type="GO" id="GO:0005506">
    <property type="term" value="F:iron ion binding"/>
    <property type="evidence" value="ECO:0007669"/>
    <property type="project" value="InterPro"/>
</dbReference>
<keyword evidence="8 10" id="KW-0503">Monooxygenase</keyword>
<dbReference type="PRINTS" id="PR00463">
    <property type="entry name" value="EP450I"/>
</dbReference>
<proteinExistence type="inferred from homology"/>
<sequence>MHPAALLAGGGLVWAVKNMADNKKRNPQGLPVPPGPKGLPILGNMLQLPQSEQWKIYQEWTKQYGDMVYLDVMGQPILILGSLERTEDMMEKHATMYSDRPSLPAGQFIDLTYSFAMRNYGQEWRHDRRVFHQYLNHNAVVQYHPIMEQEAFNLLRRLSESPADFRDHVRFTLGSVIMRVAYGFDDTETNRRLVTDAEKLVQSFTEAIVPGRYLVNSFPSLGKIPDWFPGAGFKQRLRDLNELNKQMLSGPFEAAKDNAQEGNTSAYPSMAADLVDKLQDEKPPSWIGSEFVAKNVCNIAYLTGADTTVSSSWALVFALATHPRVQKKAQEEIDLVIGNDRLPQLSDRENLPYVAAVVKEVSRWHSVVPLGLSRASAEDSVYNGYFIPKGTYIMMNTWAFMHDPEVFEKPMEFMPERYVKDGKLNTGVRDPESAAFGYGRRICPGRHLSNDAIFILAASMLAAFDITPPKDESGNPIEMVFNPSSDVVSTPLPYQCEFTPRSSKHAALFQ</sequence>
<dbReference type="InterPro" id="IPR001128">
    <property type="entry name" value="Cyt_P450"/>
</dbReference>
<dbReference type="GO" id="GO:0016705">
    <property type="term" value="F:oxidoreductase activity, acting on paired donors, with incorporation or reduction of molecular oxygen"/>
    <property type="evidence" value="ECO:0007669"/>
    <property type="project" value="InterPro"/>
</dbReference>
<reference evidence="11 12" key="1">
    <citation type="submission" date="2019-01" db="EMBL/GenBank/DDBJ databases">
        <title>Draft genome sequence of Psathyrella aberdarensis IHI B618.</title>
        <authorList>
            <person name="Buettner E."/>
            <person name="Kellner H."/>
        </authorList>
    </citation>
    <scope>NUCLEOTIDE SEQUENCE [LARGE SCALE GENOMIC DNA]</scope>
    <source>
        <strain evidence="11 12">IHI B618</strain>
    </source>
</reference>
<dbReference type="InterPro" id="IPR017972">
    <property type="entry name" value="Cyt_P450_CS"/>
</dbReference>
<comment type="similarity">
    <text evidence="3 10">Belongs to the cytochrome P450 family.</text>
</comment>
<gene>
    <name evidence="11" type="ORF">EST38_g8889</name>
</gene>
<name>A0A4Q2DEM5_9AGAR</name>